<proteinExistence type="predicted"/>
<organism evidence="1">
    <name type="scientific">marine sediment metagenome</name>
    <dbReference type="NCBI Taxonomy" id="412755"/>
    <lineage>
        <taxon>unclassified sequences</taxon>
        <taxon>metagenomes</taxon>
        <taxon>ecological metagenomes</taxon>
    </lineage>
</organism>
<gene>
    <name evidence="1" type="ORF">LCGC14_2289730</name>
</gene>
<comment type="caution">
    <text evidence="1">The sequence shown here is derived from an EMBL/GenBank/DDBJ whole genome shotgun (WGS) entry which is preliminary data.</text>
</comment>
<evidence type="ECO:0000313" key="1">
    <source>
        <dbReference type="EMBL" id="KKL52013.1"/>
    </source>
</evidence>
<accession>A0A0F9CRI0</accession>
<dbReference type="EMBL" id="LAZR01032041">
    <property type="protein sequence ID" value="KKL52013.1"/>
    <property type="molecule type" value="Genomic_DNA"/>
</dbReference>
<protein>
    <submittedName>
        <fullName evidence="1">Uncharacterized protein</fullName>
    </submittedName>
</protein>
<reference evidence="1" key="1">
    <citation type="journal article" date="2015" name="Nature">
        <title>Complex archaea that bridge the gap between prokaryotes and eukaryotes.</title>
        <authorList>
            <person name="Spang A."/>
            <person name="Saw J.H."/>
            <person name="Jorgensen S.L."/>
            <person name="Zaremba-Niedzwiedzka K."/>
            <person name="Martijn J."/>
            <person name="Lind A.E."/>
            <person name="van Eijk R."/>
            <person name="Schleper C."/>
            <person name="Guy L."/>
            <person name="Ettema T.J."/>
        </authorList>
    </citation>
    <scope>NUCLEOTIDE SEQUENCE</scope>
</reference>
<dbReference type="AlphaFoldDB" id="A0A0F9CRI0"/>
<name>A0A0F9CRI0_9ZZZZ</name>
<sequence>MRKIKIYVCLVLTLLLLLSTLTPALASKQGKVKDLFPPDTAKGKGTVKDFSPPALEKGKAQGVFNHRLYDPAVPGDEVGGFPGCGSGVVTVDRATGETVGVFPGQGDGVSTIGADGTIIFVFPGKRLDTGTKCPICECKEK</sequence>